<accession>A0A8S1ZZZ4</accession>
<dbReference type="InterPro" id="IPR007378">
    <property type="entry name" value="Tic22-like"/>
</dbReference>
<evidence type="ECO:0000256" key="1">
    <source>
        <dbReference type="ARBA" id="ARBA00004229"/>
    </source>
</evidence>
<proteinExistence type="predicted"/>
<sequence>MPFLRRLRLRLRPPARIEGRIERPPATIRPDSPLHVTIGSERDMQIGYPNSTDGGGGGCGCGIYGVDGGGEGEEGEKGEGFEGDLWVSSALNLKPNLFPFFDLGFDLELKDVQRDRVFQLKVNGVAFRLIPESTQVKNALKERKTAGIDDDDFHGVPVFQAASIIHGNCKIEVAANEESDGAGVSKKRP</sequence>
<reference evidence="4" key="1">
    <citation type="submission" date="2021-01" db="EMBL/GenBank/DDBJ databases">
        <authorList>
            <person name="Bezrukov I."/>
        </authorList>
    </citation>
    <scope>NUCLEOTIDE SEQUENCE</scope>
</reference>
<comment type="subcellular location">
    <subcellularLocation>
        <location evidence="1">Plastid</location>
        <location evidence="1">Chloroplast</location>
    </subcellularLocation>
</comment>
<keyword evidence="2" id="KW-0150">Chloroplast</keyword>
<keyword evidence="3" id="KW-0934">Plastid</keyword>
<dbReference type="AlphaFoldDB" id="A0A8S1ZZZ4"/>
<organism evidence="4 5">
    <name type="scientific">Arabidopsis arenosa</name>
    <name type="common">Sand rock-cress</name>
    <name type="synonym">Cardaminopsis arenosa</name>
    <dbReference type="NCBI Taxonomy" id="38785"/>
    <lineage>
        <taxon>Eukaryota</taxon>
        <taxon>Viridiplantae</taxon>
        <taxon>Streptophyta</taxon>
        <taxon>Embryophyta</taxon>
        <taxon>Tracheophyta</taxon>
        <taxon>Spermatophyta</taxon>
        <taxon>Magnoliopsida</taxon>
        <taxon>eudicotyledons</taxon>
        <taxon>Gunneridae</taxon>
        <taxon>Pentapetalae</taxon>
        <taxon>rosids</taxon>
        <taxon>malvids</taxon>
        <taxon>Brassicales</taxon>
        <taxon>Brassicaceae</taxon>
        <taxon>Camelineae</taxon>
        <taxon>Arabidopsis</taxon>
    </lineage>
</organism>
<evidence type="ECO:0000256" key="2">
    <source>
        <dbReference type="ARBA" id="ARBA00022528"/>
    </source>
</evidence>
<dbReference type="Pfam" id="PF04278">
    <property type="entry name" value="Tic22"/>
    <property type="match status" value="1"/>
</dbReference>
<keyword evidence="5" id="KW-1185">Reference proteome</keyword>
<name>A0A8S1ZZZ4_ARAAE</name>
<evidence type="ECO:0000313" key="5">
    <source>
        <dbReference type="Proteomes" id="UP000682877"/>
    </source>
</evidence>
<evidence type="ECO:0000313" key="4">
    <source>
        <dbReference type="EMBL" id="CAE5971207.1"/>
    </source>
</evidence>
<dbReference type="GO" id="GO:0009507">
    <property type="term" value="C:chloroplast"/>
    <property type="evidence" value="ECO:0007669"/>
    <property type="project" value="UniProtKB-SubCell"/>
</dbReference>
<dbReference type="PANTHER" id="PTHR33926">
    <property type="entry name" value="PROTEIN TIC 22, CHLOROPLASTIC"/>
    <property type="match status" value="1"/>
</dbReference>
<dbReference type="EMBL" id="LR999453">
    <property type="protein sequence ID" value="CAE5971207.1"/>
    <property type="molecule type" value="Genomic_DNA"/>
</dbReference>
<dbReference type="GO" id="GO:0015031">
    <property type="term" value="P:protein transport"/>
    <property type="evidence" value="ECO:0007669"/>
    <property type="project" value="InterPro"/>
</dbReference>
<evidence type="ECO:0000256" key="3">
    <source>
        <dbReference type="ARBA" id="ARBA00022640"/>
    </source>
</evidence>
<protein>
    <submittedName>
        <fullName evidence="4">Uncharacterized protein</fullName>
    </submittedName>
</protein>
<dbReference type="Proteomes" id="UP000682877">
    <property type="component" value="Chromosome 3"/>
</dbReference>
<dbReference type="PANTHER" id="PTHR33926:SF1">
    <property type="entry name" value="PROTEIN TIC 22-LIKE, CHLOROPLASTIC"/>
    <property type="match status" value="1"/>
</dbReference>
<gene>
    <name evidence="4" type="ORF">AARE701A_LOCUS8083</name>
</gene>